<dbReference type="Gene3D" id="3.40.50.300">
    <property type="entry name" value="P-loop containing nucleotide triphosphate hydrolases"/>
    <property type="match status" value="2"/>
</dbReference>
<dbReference type="NCBIfam" id="TIGR03594">
    <property type="entry name" value="GTPase_EngA"/>
    <property type="match status" value="1"/>
</dbReference>
<evidence type="ECO:0000256" key="2">
    <source>
        <dbReference type="ARBA" id="ARBA00020953"/>
    </source>
</evidence>
<dbReference type="SUPFAM" id="SSF52540">
    <property type="entry name" value="P-loop containing nucleoside triphosphate hydrolases"/>
    <property type="match status" value="2"/>
</dbReference>
<dbReference type="InterPro" id="IPR015946">
    <property type="entry name" value="KH_dom-like_a/b"/>
</dbReference>
<evidence type="ECO:0000313" key="13">
    <source>
        <dbReference type="Proteomes" id="UP001198163"/>
    </source>
</evidence>
<dbReference type="PROSITE" id="PS51712">
    <property type="entry name" value="G_ENGA"/>
    <property type="match status" value="1"/>
</dbReference>
<name>A0AAE3EK39_9SPIR</name>
<evidence type="ECO:0000313" key="12">
    <source>
        <dbReference type="EMBL" id="MCD1655785.1"/>
    </source>
</evidence>
<dbReference type="GO" id="GO:0005525">
    <property type="term" value="F:GTP binding"/>
    <property type="evidence" value="ECO:0007669"/>
    <property type="project" value="UniProtKB-UniRule"/>
</dbReference>
<evidence type="ECO:0000256" key="10">
    <source>
        <dbReference type="RuleBase" id="RU004481"/>
    </source>
</evidence>
<dbReference type="InterPro" id="IPR006073">
    <property type="entry name" value="GTP-bd"/>
</dbReference>
<comment type="subunit">
    <text evidence="8">Associates with the 50S ribosomal subunit.</text>
</comment>
<accession>A0AAE3EK39</accession>
<dbReference type="HAMAP" id="MF_00195">
    <property type="entry name" value="GTPase_Der"/>
    <property type="match status" value="1"/>
</dbReference>
<proteinExistence type="inferred from homology"/>
<dbReference type="RefSeq" id="WP_408033992.1">
    <property type="nucleotide sequence ID" value="NZ_JAINWA010000003.1"/>
</dbReference>
<evidence type="ECO:0000256" key="4">
    <source>
        <dbReference type="ARBA" id="ARBA00022737"/>
    </source>
</evidence>
<evidence type="ECO:0000256" key="1">
    <source>
        <dbReference type="ARBA" id="ARBA00008279"/>
    </source>
</evidence>
<feature type="domain" description="EngA-type G" evidence="11">
    <location>
        <begin position="206"/>
        <end position="381"/>
    </location>
</feature>
<comment type="function">
    <text evidence="8 10">GTPase that plays an essential role in the late steps of ribosome biogenesis.</text>
</comment>
<dbReference type="PIRSF" id="PIRSF006485">
    <property type="entry name" value="GTP-binding_EngA"/>
    <property type="match status" value="1"/>
</dbReference>
<dbReference type="InterPro" id="IPR032859">
    <property type="entry name" value="KH_dom-like"/>
</dbReference>
<keyword evidence="3 8" id="KW-0690">Ribosome biogenesis</keyword>
<evidence type="ECO:0000256" key="8">
    <source>
        <dbReference type="HAMAP-Rule" id="MF_00195"/>
    </source>
</evidence>
<dbReference type="CDD" id="cd01894">
    <property type="entry name" value="EngA1"/>
    <property type="match status" value="1"/>
</dbReference>
<reference evidence="12" key="1">
    <citation type="submission" date="2021-08" db="EMBL/GenBank/DDBJ databases">
        <title>Comparative analyses of Brucepasteria parasyntrophica and Teretinema zuelzerae.</title>
        <authorList>
            <person name="Song Y."/>
            <person name="Brune A."/>
        </authorList>
    </citation>
    <scope>NUCLEOTIDE SEQUENCE</scope>
    <source>
        <strain evidence="12">DSM 1903</strain>
    </source>
</reference>
<keyword evidence="6 8" id="KW-0342">GTP-binding</keyword>
<sequence length="474" mass="53695">MNEDDMNTEDEAVLQREFDETKQWKNLPLLVIVGRPNVGKSTLFNRMLRKRRAITDPTPGVTRDPIEETAFVNGKPMRIMDTGGFKLEREHGTVEAIMDELVVEKTLAALKKADLILLLLEAGTATAEDEEFIQLLRPYRNRLLVAVNKTEGGRREADAWNFLQYGFDQVLCISAEHGDNMLELSEEITSRLDFSKVEEGEEEKKIRIAIVGKPNTGKSTLSNRLTGTEASIVSDIAGTTRDVVEGDFEYRGHTFTVLDTAGIRRKSRVHEDIEYYSVNRAIKTLNDADVVFHMIDAREGLAEQDKKIIAHASSRGLGVVFVLNKWDLMDQDKKTFKEAVRNIKVMFAQMEYAPVLSLSALEGDGIKELLNTAVMLYNELSRKIDTSAVNLALTDWVAASPPPQGRTNKFKIRYMIQTQANPVKFLLFATRPEAVTDSYLAYIRNRIRRDLGFDHIPVVLEVKGSRKRWEERGE</sequence>
<feature type="binding site" evidence="8">
    <location>
        <begin position="324"/>
        <end position="327"/>
    </location>
    <ligand>
        <name>GTP</name>
        <dbReference type="ChEBI" id="CHEBI:37565"/>
        <label>2</label>
    </ligand>
</feature>
<evidence type="ECO:0000256" key="7">
    <source>
        <dbReference type="ARBA" id="ARBA00032345"/>
    </source>
</evidence>
<dbReference type="GO" id="GO:0042254">
    <property type="term" value="P:ribosome biogenesis"/>
    <property type="evidence" value="ECO:0007669"/>
    <property type="project" value="UniProtKB-KW"/>
</dbReference>
<feature type="binding site" evidence="8">
    <location>
        <begin position="148"/>
        <end position="151"/>
    </location>
    <ligand>
        <name>GTP</name>
        <dbReference type="ChEBI" id="CHEBI:37565"/>
        <label>1</label>
    </ligand>
</feature>
<protein>
    <recommendedName>
        <fullName evidence="2 8">GTPase Der</fullName>
    </recommendedName>
    <alternativeName>
        <fullName evidence="7 8">GTP-binding protein EngA</fullName>
    </alternativeName>
</protein>
<dbReference type="InterPro" id="IPR005225">
    <property type="entry name" value="Small_GTP-bd"/>
</dbReference>
<dbReference type="Proteomes" id="UP001198163">
    <property type="component" value="Unassembled WGS sequence"/>
</dbReference>
<keyword evidence="13" id="KW-1185">Reference proteome</keyword>
<dbReference type="PRINTS" id="PR00326">
    <property type="entry name" value="GTP1OBG"/>
</dbReference>
<dbReference type="EMBL" id="JAINWA010000003">
    <property type="protein sequence ID" value="MCD1655785.1"/>
    <property type="molecule type" value="Genomic_DNA"/>
</dbReference>
<dbReference type="Pfam" id="PF14714">
    <property type="entry name" value="KH_dom-like"/>
    <property type="match status" value="1"/>
</dbReference>
<dbReference type="NCBIfam" id="TIGR00231">
    <property type="entry name" value="small_GTP"/>
    <property type="match status" value="2"/>
</dbReference>
<dbReference type="Gene3D" id="3.30.300.20">
    <property type="match status" value="1"/>
</dbReference>
<gene>
    <name evidence="8 12" type="primary">der</name>
    <name evidence="12" type="ORF">K7J14_13895</name>
</gene>
<dbReference type="AlphaFoldDB" id="A0AAE3EK39"/>
<organism evidence="12 13">
    <name type="scientific">Teretinema zuelzerae</name>
    <dbReference type="NCBI Taxonomy" id="156"/>
    <lineage>
        <taxon>Bacteria</taxon>
        <taxon>Pseudomonadati</taxon>
        <taxon>Spirochaetota</taxon>
        <taxon>Spirochaetia</taxon>
        <taxon>Spirochaetales</taxon>
        <taxon>Treponemataceae</taxon>
        <taxon>Teretinema</taxon>
    </lineage>
</organism>
<dbReference type="Pfam" id="PF01926">
    <property type="entry name" value="MMR_HSR1"/>
    <property type="match status" value="2"/>
</dbReference>
<feature type="binding site" evidence="8">
    <location>
        <begin position="34"/>
        <end position="41"/>
    </location>
    <ligand>
        <name>GTP</name>
        <dbReference type="ChEBI" id="CHEBI:37565"/>
        <label>1</label>
    </ligand>
</feature>
<dbReference type="PANTHER" id="PTHR43834">
    <property type="entry name" value="GTPASE DER"/>
    <property type="match status" value="1"/>
</dbReference>
<dbReference type="InterPro" id="IPR027417">
    <property type="entry name" value="P-loop_NTPase"/>
</dbReference>
<feature type="binding site" evidence="8">
    <location>
        <begin position="81"/>
        <end position="85"/>
    </location>
    <ligand>
        <name>GTP</name>
        <dbReference type="ChEBI" id="CHEBI:37565"/>
        <label>1</label>
    </ligand>
</feature>
<evidence type="ECO:0000256" key="6">
    <source>
        <dbReference type="ARBA" id="ARBA00023134"/>
    </source>
</evidence>
<dbReference type="InterPro" id="IPR031166">
    <property type="entry name" value="G_ENGA"/>
</dbReference>
<dbReference type="PANTHER" id="PTHR43834:SF6">
    <property type="entry name" value="GTPASE DER"/>
    <property type="match status" value="1"/>
</dbReference>
<keyword evidence="12" id="KW-0378">Hydrolase</keyword>
<dbReference type="GO" id="GO:0016787">
    <property type="term" value="F:hydrolase activity"/>
    <property type="evidence" value="ECO:0007669"/>
    <property type="project" value="UniProtKB-KW"/>
</dbReference>
<dbReference type="InterPro" id="IPR016484">
    <property type="entry name" value="GTPase_Der"/>
</dbReference>
<keyword evidence="4 10" id="KW-0677">Repeat</keyword>
<evidence type="ECO:0000256" key="5">
    <source>
        <dbReference type="ARBA" id="ARBA00022741"/>
    </source>
</evidence>
<evidence type="ECO:0000256" key="3">
    <source>
        <dbReference type="ARBA" id="ARBA00022517"/>
    </source>
</evidence>
<evidence type="ECO:0000256" key="9">
    <source>
        <dbReference type="PROSITE-ProRule" id="PRU01049"/>
    </source>
</evidence>
<comment type="similarity">
    <text evidence="1 8 9 10">Belongs to the TRAFAC class TrmE-Era-EngA-EngB-Septin-like GTPase superfamily. EngA (Der) GTPase family.</text>
</comment>
<dbReference type="FunFam" id="3.40.50.300:FF:000040">
    <property type="entry name" value="GTPase Der"/>
    <property type="match status" value="1"/>
</dbReference>
<comment type="caution">
    <text evidence="12">The sequence shown here is derived from an EMBL/GenBank/DDBJ whole genome shotgun (WGS) entry which is preliminary data.</text>
</comment>
<feature type="binding site" evidence="8">
    <location>
        <begin position="259"/>
        <end position="263"/>
    </location>
    <ligand>
        <name>GTP</name>
        <dbReference type="ChEBI" id="CHEBI:37565"/>
        <label>2</label>
    </ligand>
</feature>
<feature type="binding site" evidence="8">
    <location>
        <begin position="212"/>
        <end position="219"/>
    </location>
    <ligand>
        <name>GTP</name>
        <dbReference type="ChEBI" id="CHEBI:37565"/>
        <label>2</label>
    </ligand>
</feature>
<evidence type="ECO:0000259" key="11">
    <source>
        <dbReference type="PROSITE" id="PS51712"/>
    </source>
</evidence>
<dbReference type="CDD" id="cd01895">
    <property type="entry name" value="EngA2"/>
    <property type="match status" value="1"/>
</dbReference>
<keyword evidence="5 8" id="KW-0547">Nucleotide-binding</keyword>